<dbReference type="STRING" id="371602.SAMN04487984_0708"/>
<dbReference type="Pfam" id="PF04245">
    <property type="entry name" value="NA37"/>
    <property type="match status" value="1"/>
</dbReference>
<evidence type="ECO:0000313" key="1">
    <source>
        <dbReference type="EMBL" id="SMC36023.1"/>
    </source>
</evidence>
<protein>
    <recommendedName>
        <fullName evidence="3">Nucleoid-associated protein</fullName>
    </recommendedName>
</protein>
<dbReference type="RefSeq" id="WP_084098592.1">
    <property type="nucleotide sequence ID" value="NZ_FWXK01000003.1"/>
</dbReference>
<dbReference type="InterPro" id="IPR007358">
    <property type="entry name" value="Nucleoid_associated_NdpA"/>
</dbReference>
<dbReference type="GO" id="GO:0009295">
    <property type="term" value="C:nucleoid"/>
    <property type="evidence" value="ECO:0007669"/>
    <property type="project" value="InterPro"/>
</dbReference>
<proteinExistence type="predicted"/>
<keyword evidence="2" id="KW-1185">Reference proteome</keyword>
<organism evidence="1 2">
    <name type="scientific">Aerococcus suis</name>
    <dbReference type="NCBI Taxonomy" id="371602"/>
    <lineage>
        <taxon>Bacteria</taxon>
        <taxon>Bacillati</taxon>
        <taxon>Bacillota</taxon>
        <taxon>Bacilli</taxon>
        <taxon>Lactobacillales</taxon>
        <taxon>Aerococcaceae</taxon>
        <taxon>Aerococcus</taxon>
    </lineage>
</organism>
<dbReference type="AlphaFoldDB" id="A0A1W1YIQ3"/>
<sequence>MIRIKQAILHIFDPGSLEPILSNNLLAIDHYDIKQYIEKKLSRIKQSDKQKECQLTDESVVYSFLKKVPENFIAQTQALSQQFYDLTAPNPDIPTADLLWIEYEEDDQLFLAMLKLNHTQQLTHFVDYAEDGIKNNLIMNQVILPSMSQTIEEGFIFNENSDNIQIIEKKHLLENEGEKVFYLSEKFLKVAPKPSMNETIRQMKKAVSQTAKKFNESEYQQLAVAKQAIFEEVTENDLLDNQKFADKVYGNNASQKAAYIEASSDNGINQDHPLPASAQLMPNRMQRQKLKLSNGIEMTVPMALFNDPEVIEIQNNPDGTLRMILKNIEEMKNIF</sequence>
<evidence type="ECO:0000313" key="2">
    <source>
        <dbReference type="Proteomes" id="UP000243884"/>
    </source>
</evidence>
<reference evidence="2" key="1">
    <citation type="submission" date="2017-04" db="EMBL/GenBank/DDBJ databases">
        <authorList>
            <person name="Varghese N."/>
            <person name="Submissions S."/>
        </authorList>
    </citation>
    <scope>NUCLEOTIDE SEQUENCE [LARGE SCALE GENOMIC DNA]</scope>
    <source>
        <strain evidence="2">DSM 21500</strain>
    </source>
</reference>
<dbReference type="Proteomes" id="UP000243884">
    <property type="component" value="Unassembled WGS sequence"/>
</dbReference>
<evidence type="ECO:0008006" key="3">
    <source>
        <dbReference type="Google" id="ProtNLM"/>
    </source>
</evidence>
<name>A0A1W1YIQ3_9LACT</name>
<gene>
    <name evidence="1" type="ORF">SAMN04487984_0708</name>
</gene>
<accession>A0A1W1YIQ3</accession>
<dbReference type="OrthoDB" id="3171075at2"/>
<dbReference type="EMBL" id="FWXK01000003">
    <property type="protein sequence ID" value="SMC36023.1"/>
    <property type="molecule type" value="Genomic_DNA"/>
</dbReference>